<dbReference type="KEGG" id="phl:KKY_3136"/>
<dbReference type="Proteomes" id="UP000008850">
    <property type="component" value="Chromosome"/>
</dbReference>
<keyword evidence="6" id="KW-1185">Reference proteome</keyword>
<comment type="similarity">
    <text evidence="1">Belongs to the bacterial sugar transferase family.</text>
</comment>
<dbReference type="STRING" id="1082931.KKY_3136"/>
<evidence type="ECO:0000256" key="1">
    <source>
        <dbReference type="ARBA" id="ARBA00006464"/>
    </source>
</evidence>
<organism evidence="5 6">
    <name type="scientific">Pelagibacterium halotolerans (strain DSM 22347 / JCM 15775 / CGMCC 1.7692 / B2)</name>
    <dbReference type="NCBI Taxonomy" id="1082931"/>
    <lineage>
        <taxon>Bacteria</taxon>
        <taxon>Pseudomonadati</taxon>
        <taxon>Pseudomonadota</taxon>
        <taxon>Alphaproteobacteria</taxon>
        <taxon>Hyphomicrobiales</taxon>
        <taxon>Devosiaceae</taxon>
        <taxon>Pelagibacterium</taxon>
    </lineage>
</organism>
<dbReference type="PANTHER" id="PTHR30576">
    <property type="entry name" value="COLANIC BIOSYNTHESIS UDP-GLUCOSE LIPID CARRIER TRANSFERASE"/>
    <property type="match status" value="1"/>
</dbReference>
<dbReference type="PANTHER" id="PTHR30576:SF0">
    <property type="entry name" value="UNDECAPRENYL-PHOSPHATE N-ACETYLGALACTOSAMINYL 1-PHOSPHATE TRANSFERASE-RELATED"/>
    <property type="match status" value="1"/>
</dbReference>
<dbReference type="HOGENOM" id="CLU_024920_0_0_5"/>
<feature type="transmembrane region" description="Helical" evidence="3">
    <location>
        <begin position="103"/>
        <end position="124"/>
    </location>
</feature>
<dbReference type="PATRIC" id="fig|1082931.4.peg.3090"/>
<feature type="transmembrane region" description="Helical" evidence="3">
    <location>
        <begin position="42"/>
        <end position="63"/>
    </location>
</feature>
<keyword evidence="3" id="KW-1133">Transmembrane helix</keyword>
<evidence type="ECO:0000259" key="4">
    <source>
        <dbReference type="Pfam" id="PF02397"/>
    </source>
</evidence>
<evidence type="ECO:0000313" key="5">
    <source>
        <dbReference type="EMBL" id="AEQ53126.1"/>
    </source>
</evidence>
<evidence type="ECO:0000313" key="6">
    <source>
        <dbReference type="Proteomes" id="UP000008850"/>
    </source>
</evidence>
<keyword evidence="3" id="KW-0472">Membrane</keyword>
<keyword evidence="3" id="KW-0812">Transmembrane</keyword>
<evidence type="ECO:0000256" key="3">
    <source>
        <dbReference type="SAM" id="Phobius"/>
    </source>
</evidence>
<dbReference type="Pfam" id="PF02397">
    <property type="entry name" value="Bac_transf"/>
    <property type="match status" value="1"/>
</dbReference>
<dbReference type="InterPro" id="IPR003362">
    <property type="entry name" value="Bact_transf"/>
</dbReference>
<feature type="transmembrane region" description="Helical" evidence="3">
    <location>
        <begin position="75"/>
        <end position="96"/>
    </location>
</feature>
<feature type="transmembrane region" description="Helical" evidence="3">
    <location>
        <begin position="130"/>
        <end position="149"/>
    </location>
</feature>
<dbReference type="EMBL" id="CP003075">
    <property type="protein sequence ID" value="AEQ53126.1"/>
    <property type="molecule type" value="Genomic_DNA"/>
</dbReference>
<keyword evidence="5" id="KW-0808">Transferase</keyword>
<feature type="domain" description="Bacterial sugar transferase" evidence="4">
    <location>
        <begin position="257"/>
        <end position="436"/>
    </location>
</feature>
<accession>G4RGX3</accession>
<gene>
    <name evidence="5" type="ordered locus">KKY_3136</name>
</gene>
<dbReference type="AlphaFoldDB" id="G4RGX3"/>
<feature type="transmembrane region" description="Helical" evidence="3">
    <location>
        <begin position="262"/>
        <end position="285"/>
    </location>
</feature>
<keyword evidence="2" id="KW-0270">Exopolysaccharide synthesis</keyword>
<dbReference type="GO" id="GO:0000271">
    <property type="term" value="P:polysaccharide biosynthetic process"/>
    <property type="evidence" value="ECO:0007669"/>
    <property type="project" value="UniProtKB-KW"/>
</dbReference>
<dbReference type="GO" id="GO:0016780">
    <property type="term" value="F:phosphotransferase activity, for other substituted phosphate groups"/>
    <property type="evidence" value="ECO:0007669"/>
    <property type="project" value="TreeGrafter"/>
</dbReference>
<reference evidence="5 6" key="1">
    <citation type="journal article" date="2012" name="J. Bacteriol.">
        <title>Complete genome sequence of Pelagibacterium halotolerans B2T.</title>
        <authorList>
            <person name="Huo Y.Y."/>
            <person name="Cheng H."/>
            <person name="Han X.F."/>
            <person name="Jiang X.W."/>
            <person name="Sun C."/>
            <person name="Zhang X.Q."/>
            <person name="Zhu X.F."/>
            <person name="Liu Y.F."/>
            <person name="Li P.F."/>
            <person name="Ni P.X."/>
            <person name="Wu M."/>
        </authorList>
    </citation>
    <scope>NUCLEOTIDE SEQUENCE [LARGE SCALE GENOMIC DNA]</scope>
    <source>
        <strain evidence="6">DSM 22347 / JCM 15775 / CGMCC 1.7692 / B2</strain>
    </source>
</reference>
<dbReference type="eggNOG" id="COG2148">
    <property type="taxonomic scope" value="Bacteria"/>
</dbReference>
<evidence type="ECO:0000256" key="2">
    <source>
        <dbReference type="ARBA" id="ARBA00023169"/>
    </source>
</evidence>
<protein>
    <submittedName>
        <fullName evidence="5">Sugar transferase</fullName>
    </submittedName>
</protein>
<sequence length="442" mass="49794">MAEQKKARSSRTRPRKRPEIRDLSHLTRLGVRKRRMRYLRDARTFLVPILFTIVIQSLVYFFIYTRTGRTDWKSGLTVIAALSLVPVLSAFTLSAFRRNRAPISAAIAVVLIFFSFAVTLLSAMRLPLSYSGLLATLPVAMLAMAFSNIRFHRSISDHVGLVDFGGARGVVEMLGQGVTLIGDSTVDLSQFDMVLIDPEQHHTSEWSNLLARCYLSGVEIMPWTTFIEIRMGRVDVESFDLSHLSYSLSQILYARVKRTFDIAAVLITLPATLLLAGLTAGYIFARDGGPVLFVQHRHGFGDRVFRIYKFRTMYKGTGGGATGNGDKRIIPGCNIIRRARLDELPQLYNILVGDMSLIGPRPEAMDLVKWYRGDIPQWNYRTLVLPGVTGWAQVNSGYTSNINEARVKLAYDLYYIKYLSFDLDLQILFKTVRTVLFGTGAR</sequence>
<proteinExistence type="inferred from homology"/>
<name>G4RGX3_PELHB</name>